<dbReference type="EMBL" id="KN831781">
    <property type="protein sequence ID" value="KIM40938.1"/>
    <property type="molecule type" value="Genomic_DNA"/>
</dbReference>
<evidence type="ECO:0000313" key="2">
    <source>
        <dbReference type="Proteomes" id="UP000053424"/>
    </source>
</evidence>
<proteinExistence type="predicted"/>
<gene>
    <name evidence="1" type="ORF">M413DRAFT_156388</name>
</gene>
<keyword evidence="2" id="KW-1185">Reference proteome</keyword>
<reference evidence="2" key="2">
    <citation type="submission" date="2015-01" db="EMBL/GenBank/DDBJ databases">
        <title>Evolutionary Origins and Diversification of the Mycorrhizal Mutualists.</title>
        <authorList>
            <consortium name="DOE Joint Genome Institute"/>
            <consortium name="Mycorrhizal Genomics Consortium"/>
            <person name="Kohler A."/>
            <person name="Kuo A."/>
            <person name="Nagy L.G."/>
            <person name="Floudas D."/>
            <person name="Copeland A."/>
            <person name="Barry K.W."/>
            <person name="Cichocki N."/>
            <person name="Veneault-Fourrey C."/>
            <person name="LaButti K."/>
            <person name="Lindquist E.A."/>
            <person name="Lipzen A."/>
            <person name="Lundell T."/>
            <person name="Morin E."/>
            <person name="Murat C."/>
            <person name="Riley R."/>
            <person name="Ohm R."/>
            <person name="Sun H."/>
            <person name="Tunlid A."/>
            <person name="Henrissat B."/>
            <person name="Grigoriev I.V."/>
            <person name="Hibbett D.S."/>
            <person name="Martin F."/>
        </authorList>
    </citation>
    <scope>NUCLEOTIDE SEQUENCE [LARGE SCALE GENOMIC DNA]</scope>
    <source>
        <strain evidence="2">h7</strain>
    </source>
</reference>
<dbReference type="AlphaFoldDB" id="A0A0C2XTC1"/>
<dbReference type="HOGENOM" id="CLU_1305000_0_0_1"/>
<dbReference type="Proteomes" id="UP000053424">
    <property type="component" value="Unassembled WGS sequence"/>
</dbReference>
<reference evidence="1 2" key="1">
    <citation type="submission" date="2014-04" db="EMBL/GenBank/DDBJ databases">
        <authorList>
            <consortium name="DOE Joint Genome Institute"/>
            <person name="Kuo A."/>
            <person name="Gay G."/>
            <person name="Dore J."/>
            <person name="Kohler A."/>
            <person name="Nagy L.G."/>
            <person name="Floudas D."/>
            <person name="Copeland A."/>
            <person name="Barry K.W."/>
            <person name="Cichocki N."/>
            <person name="Veneault-Fourrey C."/>
            <person name="LaButti K."/>
            <person name="Lindquist E.A."/>
            <person name="Lipzen A."/>
            <person name="Lundell T."/>
            <person name="Morin E."/>
            <person name="Murat C."/>
            <person name="Sun H."/>
            <person name="Tunlid A."/>
            <person name="Henrissat B."/>
            <person name="Grigoriev I.V."/>
            <person name="Hibbett D.S."/>
            <person name="Martin F."/>
            <person name="Nordberg H.P."/>
            <person name="Cantor M.N."/>
            <person name="Hua S.X."/>
        </authorList>
    </citation>
    <scope>NUCLEOTIDE SEQUENCE [LARGE SCALE GENOMIC DNA]</scope>
    <source>
        <strain evidence="2">h7</strain>
    </source>
</reference>
<dbReference type="OrthoDB" id="3026831at2759"/>
<organism evidence="1 2">
    <name type="scientific">Hebeloma cylindrosporum</name>
    <dbReference type="NCBI Taxonomy" id="76867"/>
    <lineage>
        <taxon>Eukaryota</taxon>
        <taxon>Fungi</taxon>
        <taxon>Dikarya</taxon>
        <taxon>Basidiomycota</taxon>
        <taxon>Agaricomycotina</taxon>
        <taxon>Agaricomycetes</taxon>
        <taxon>Agaricomycetidae</taxon>
        <taxon>Agaricales</taxon>
        <taxon>Agaricineae</taxon>
        <taxon>Hymenogastraceae</taxon>
        <taxon>Hebeloma</taxon>
    </lineage>
</organism>
<accession>A0A0C2XTC1</accession>
<protein>
    <submittedName>
        <fullName evidence="1">Uncharacterized protein</fullName>
    </submittedName>
</protein>
<sequence>MAENVSQTVQDIPSMVLKCFRPSPDRSILQRTVNTSPNLATSSLGATHNEYRLDIASQQLRAPPEAIVSSTSNIPSRYSICLECTLVLLILHSVSFFPHSNNFTVRCGNFYGAGRDVVITQVDSNQSPKGIVEGLDVFTAGDVPPSEEIYKGRGYRIYSAHSTTKARAVKIKLYEGSRAKERCLAAADFGQRYSLVWTTFVSCDILSHLWD</sequence>
<evidence type="ECO:0000313" key="1">
    <source>
        <dbReference type="EMBL" id="KIM40938.1"/>
    </source>
</evidence>
<name>A0A0C2XTC1_HEBCY</name>